<dbReference type="Proteomes" id="UP000466931">
    <property type="component" value="Chromosome"/>
</dbReference>
<dbReference type="EMBL" id="AP022612">
    <property type="protein sequence ID" value="BBZ32980.1"/>
    <property type="molecule type" value="Genomic_DNA"/>
</dbReference>
<proteinExistence type="predicted"/>
<sequence length="167" mass="19152">MSPSTEPTQAERKLAADVLQKLLRHIAIENVKNAESRRPGHYVFEVSHAWTEGATMYLLYTTPPSDITWGLVRDTRRSLIDPGPWNDTDDPALYYYLLDLEEEWPGHIALQKGDDPDTIRWSGYPLEGLPERVSDIAERYRYTPPATAETDTRRTAPPVIEPRRYAD</sequence>
<reference evidence="1" key="2">
    <citation type="submission" date="2020-02" db="EMBL/GenBank/DDBJ databases">
        <authorList>
            <person name="Matsumoto Y."/>
            <person name="Motooka D."/>
            <person name="Nakamura S."/>
        </authorList>
    </citation>
    <scope>NUCLEOTIDE SEQUENCE</scope>
    <source>
        <strain evidence="1">JCM 13671</strain>
    </source>
</reference>
<reference evidence="1" key="1">
    <citation type="journal article" date="2019" name="Emerg. Microbes Infect.">
        <title>Comprehensive subspecies identification of 175 nontuberculous mycobacteria species based on 7547 genomic profiles.</title>
        <authorList>
            <person name="Matsumoto Y."/>
            <person name="Kinjo T."/>
            <person name="Motooka D."/>
            <person name="Nabeya D."/>
            <person name="Jung N."/>
            <person name="Uechi K."/>
            <person name="Horii T."/>
            <person name="Iida T."/>
            <person name="Fujita J."/>
            <person name="Nakamura S."/>
        </authorList>
    </citation>
    <scope>NUCLEOTIDE SEQUENCE [LARGE SCALE GENOMIC DNA]</scope>
    <source>
        <strain evidence="1">JCM 13671</strain>
    </source>
</reference>
<protein>
    <submittedName>
        <fullName evidence="1">Uncharacterized protein</fullName>
    </submittedName>
</protein>
<dbReference type="OrthoDB" id="4723461at2"/>
<evidence type="ECO:0000313" key="1">
    <source>
        <dbReference type="EMBL" id="BBZ32980.1"/>
    </source>
</evidence>
<accession>A0A7I7XUL9</accession>
<evidence type="ECO:0000313" key="2">
    <source>
        <dbReference type="Proteomes" id="UP000466931"/>
    </source>
</evidence>
<organism evidence="1 2">
    <name type="scientific">Mycolicibacterium confluentis</name>
    <dbReference type="NCBI Taxonomy" id="28047"/>
    <lineage>
        <taxon>Bacteria</taxon>
        <taxon>Bacillati</taxon>
        <taxon>Actinomycetota</taxon>
        <taxon>Actinomycetes</taxon>
        <taxon>Mycobacteriales</taxon>
        <taxon>Mycobacteriaceae</taxon>
        <taxon>Mycolicibacterium</taxon>
    </lineage>
</organism>
<name>A0A7I7XUL9_9MYCO</name>
<dbReference type="RefSeq" id="WP_085152409.1">
    <property type="nucleotide sequence ID" value="NZ_AP022612.1"/>
</dbReference>
<dbReference type="AlphaFoldDB" id="A0A7I7XUL9"/>
<keyword evidence="2" id="KW-1185">Reference proteome</keyword>
<gene>
    <name evidence="1" type="ORF">MCNF_15850</name>
</gene>